<keyword evidence="2" id="KW-0378">Hydrolase</keyword>
<dbReference type="Pfam" id="PF13175">
    <property type="entry name" value="AAA_15"/>
    <property type="match status" value="1"/>
</dbReference>
<name>A0AAQ1JRK2_9GAMM</name>
<feature type="domain" description="Endonuclease GajA/Old nuclease/RecF-like AAA" evidence="1">
    <location>
        <begin position="3"/>
        <end position="334"/>
    </location>
</feature>
<dbReference type="RefSeq" id="WP_088278106.1">
    <property type="nucleotide sequence ID" value="NZ_FNVE01000017.1"/>
</dbReference>
<evidence type="ECO:0000313" key="2">
    <source>
        <dbReference type="EMBL" id="SEG71062.1"/>
    </source>
</evidence>
<sequence length="553" mass="61707">MIKLKSVEIENFRSIIAQPLALDFDDLTVIVGPNNCGKSNILRGLQLFFTGLIEGNPYTTEIDYPKSESLSPKAQTKITVTVEYDPGKEVSIKKALEELEKESDQSRLDENLVRLRLSYSKNGVESWQFLGKKGARNIRKDLIHRVKESVTQAIIFKYIPVGRDSLESITHEISSELIKTIFSGWSGAVQKRKEINDAIFSLIGKLSPELKASSGSVTGSIRQVFSEIENLELRLPFENLEEMLPNLMPIVRDTAETGLKSKGAGIQTSSLLFLLKYLADNHPQRHNARVTFIWAVEEPESFLHPTKQKAMADMLIGFSKEVQTLITTHCAHFVPRSNVGVNTYVVEKQNDAPFSTMLIGTEYELARQTLGVSLLDSMSMYPLNLVVEGPSDEILLQGAMEKLAEDSPLSPSDVKFFPAGNAMSATYLFESIRNFSDSQTIVKLIIDGDEAGKKAVDGLNGRAKRDGIKWDSNKDYFQLALDIENLLSENVKRKLHKERPAQVQLVENVNGKITSFKVIENKKSNATRALEIGEKDDLANFKDLFDKIAASMA</sequence>
<dbReference type="Proteomes" id="UP000243518">
    <property type="component" value="Unassembled WGS sequence"/>
</dbReference>
<dbReference type="InterPro" id="IPR051396">
    <property type="entry name" value="Bact_Antivir_Def_Nuclease"/>
</dbReference>
<dbReference type="EMBL" id="FNVE01000017">
    <property type="protein sequence ID" value="SEG71062.1"/>
    <property type="molecule type" value="Genomic_DNA"/>
</dbReference>
<evidence type="ECO:0000313" key="3">
    <source>
        <dbReference type="Proteomes" id="UP000243518"/>
    </source>
</evidence>
<dbReference type="AlphaFoldDB" id="A0AAQ1JRK2"/>
<keyword evidence="3" id="KW-1185">Reference proteome</keyword>
<gene>
    <name evidence="2" type="ORF">SAMN05216586_1172</name>
</gene>
<organism evidence="2 3">
    <name type="scientific">Halopseudomonas aestusnigri</name>
    <dbReference type="NCBI Taxonomy" id="857252"/>
    <lineage>
        <taxon>Bacteria</taxon>
        <taxon>Pseudomonadati</taxon>
        <taxon>Pseudomonadota</taxon>
        <taxon>Gammaproteobacteria</taxon>
        <taxon>Pseudomonadales</taxon>
        <taxon>Pseudomonadaceae</taxon>
        <taxon>Halopseudomonas</taxon>
    </lineage>
</organism>
<dbReference type="InterPro" id="IPR041685">
    <property type="entry name" value="AAA_GajA/Old/RecF-like"/>
</dbReference>
<protein>
    <submittedName>
        <fullName evidence="2">Predicted ATP-dependent endonuclease of the OLD family, contains P-loop ATPase and TOPRIM domains</fullName>
    </submittedName>
</protein>
<dbReference type="PANTHER" id="PTHR43581">
    <property type="entry name" value="ATP/GTP PHOSPHATASE"/>
    <property type="match status" value="1"/>
</dbReference>
<dbReference type="SUPFAM" id="SSF52540">
    <property type="entry name" value="P-loop containing nucleoside triphosphate hydrolases"/>
    <property type="match status" value="1"/>
</dbReference>
<dbReference type="GO" id="GO:0004519">
    <property type="term" value="F:endonuclease activity"/>
    <property type="evidence" value="ECO:0007669"/>
    <property type="project" value="UniProtKB-KW"/>
</dbReference>
<comment type="caution">
    <text evidence="2">The sequence shown here is derived from an EMBL/GenBank/DDBJ whole genome shotgun (WGS) entry which is preliminary data.</text>
</comment>
<proteinExistence type="predicted"/>
<reference evidence="2 3" key="1">
    <citation type="submission" date="2016-10" db="EMBL/GenBank/DDBJ databases">
        <authorList>
            <person name="Varghese N."/>
            <person name="Submissions S."/>
        </authorList>
    </citation>
    <scope>NUCLEOTIDE SEQUENCE [LARGE SCALE GENOMIC DNA]</scope>
    <source>
        <strain evidence="2 3">CECT 8317</strain>
    </source>
</reference>
<accession>A0AAQ1JRK2</accession>
<dbReference type="Gene3D" id="3.40.50.300">
    <property type="entry name" value="P-loop containing nucleotide triphosphate hydrolases"/>
    <property type="match status" value="1"/>
</dbReference>
<dbReference type="PANTHER" id="PTHR43581:SF4">
    <property type="entry name" value="ATP_GTP PHOSPHATASE"/>
    <property type="match status" value="1"/>
</dbReference>
<evidence type="ECO:0000259" key="1">
    <source>
        <dbReference type="Pfam" id="PF13175"/>
    </source>
</evidence>
<keyword evidence="2" id="KW-0540">Nuclease</keyword>
<dbReference type="InterPro" id="IPR027417">
    <property type="entry name" value="P-loop_NTPase"/>
</dbReference>
<keyword evidence="2" id="KW-0255">Endonuclease</keyword>